<dbReference type="Proteomes" id="UP000703590">
    <property type="component" value="Unassembled WGS sequence"/>
</dbReference>
<dbReference type="RefSeq" id="WP_205459770.1">
    <property type="nucleotide sequence ID" value="NZ_JAFHKK010000027.1"/>
</dbReference>
<sequence length="510" mass="56503">MKRVIAPMVVGACLVTSGFASQEMQAQLEEMKKQIAELKAAQEAINVDALQRQINEVRAHSAGDNVKFDVDFRTAYDVIDYKLKNPISGKKYDNGIWTNKLILGMGAQPREDLVFKGALGVYKTFGNTSSFGANGYQNMDWFATQTPGDAVLRLREAYFLYFGQMGEVPYTASFGRRPSVDGFMTNLREDNAYPASPVGHNINMEFDGASFMFDVEKITGVSGMYFKLCLGRGNSNADAKYPTFTGYPIMGGVTPSFAQTPYIRNNDFDSANMDLAGLLIQLYDDGQYKVMANVFKGWNMMGANFNYYSGTDATNGYRVNMTDVGDMTGGSLSLQINGLSYDNDFLMGTTFFASYAMSKTDPKGSHNVIVDPSTGAVGSMTEMLGSPKSETGHSYYVGLQIPGFLENDKIGFEYNHGSKYWRSFTYGEDTLVGSKLATRGDAYEMYYNLPLLGKNLTAQIRYTYIDYDYTGSDMFFGQTGAPMKISDVAAMGQPVVEKAQNLRLSLRYRY</sequence>
<protein>
    <submittedName>
        <fullName evidence="2">DUF3373 family protein</fullName>
    </submittedName>
</protein>
<proteinExistence type="predicted"/>
<reference evidence="2 3" key="2">
    <citation type="submission" date="2021-02" db="EMBL/GenBank/DDBJ databases">
        <title>Sulfurospirillum tamanensis sp. nov.</title>
        <authorList>
            <person name="Frolova A."/>
            <person name="Merkel A."/>
            <person name="Slobodkin A."/>
        </authorList>
    </citation>
    <scope>NUCLEOTIDE SEQUENCE [LARGE SCALE GENOMIC DNA]</scope>
    <source>
        <strain evidence="2 3">T05b</strain>
    </source>
</reference>
<dbReference type="EMBL" id="JAFHKK010000027">
    <property type="protein sequence ID" value="MBN2965226.1"/>
    <property type="molecule type" value="Genomic_DNA"/>
</dbReference>
<organism evidence="2 3">
    <name type="scientific">Sulfurospirillum tamanense</name>
    <dbReference type="NCBI Taxonomy" id="2813362"/>
    <lineage>
        <taxon>Bacteria</taxon>
        <taxon>Pseudomonadati</taxon>
        <taxon>Campylobacterota</taxon>
        <taxon>Epsilonproteobacteria</taxon>
        <taxon>Campylobacterales</taxon>
        <taxon>Sulfurospirillaceae</taxon>
        <taxon>Sulfurospirillum</taxon>
    </lineage>
</organism>
<gene>
    <name evidence="2" type="ORF">JWV37_10570</name>
</gene>
<dbReference type="InterPro" id="IPR021803">
    <property type="entry name" value="DUF3373"/>
</dbReference>
<name>A0ABS2WUA8_9BACT</name>
<feature type="coiled-coil region" evidence="1">
    <location>
        <begin position="21"/>
        <end position="53"/>
    </location>
</feature>
<evidence type="ECO:0000256" key="1">
    <source>
        <dbReference type="SAM" id="Coils"/>
    </source>
</evidence>
<comment type="caution">
    <text evidence="2">The sequence shown here is derived from an EMBL/GenBank/DDBJ whole genome shotgun (WGS) entry which is preliminary data.</text>
</comment>
<reference evidence="2 3" key="3">
    <citation type="submission" date="2021-02" db="EMBL/GenBank/DDBJ databases">
        <authorList>
            <person name="Merkel A.Y."/>
        </authorList>
    </citation>
    <scope>NUCLEOTIDE SEQUENCE [LARGE SCALE GENOMIC DNA]</scope>
    <source>
        <strain evidence="2 3">T05b</strain>
    </source>
</reference>
<evidence type="ECO:0000313" key="2">
    <source>
        <dbReference type="EMBL" id="MBN2965226.1"/>
    </source>
</evidence>
<keyword evidence="1" id="KW-0175">Coiled coil</keyword>
<dbReference type="Pfam" id="PF11853">
    <property type="entry name" value="DUF3373"/>
    <property type="match status" value="1"/>
</dbReference>
<evidence type="ECO:0000313" key="3">
    <source>
        <dbReference type="Proteomes" id="UP000703590"/>
    </source>
</evidence>
<keyword evidence="3" id="KW-1185">Reference proteome</keyword>
<reference evidence="3" key="1">
    <citation type="submission" date="2021-02" db="EMBL/GenBank/DDBJ databases">
        <title>Sulfurospirillum tamanensis sp. nov.</title>
        <authorList>
            <person name="Merkel A.Y."/>
        </authorList>
    </citation>
    <scope>NUCLEOTIDE SEQUENCE [LARGE SCALE GENOMIC DNA]</scope>
    <source>
        <strain evidence="3">T05b</strain>
    </source>
</reference>
<accession>A0ABS2WUA8</accession>